<evidence type="ECO:0000256" key="13">
    <source>
        <dbReference type="RuleBase" id="RU361161"/>
    </source>
</evidence>
<evidence type="ECO:0000256" key="9">
    <source>
        <dbReference type="ARBA" id="ARBA00023180"/>
    </source>
</evidence>
<evidence type="ECO:0000256" key="4">
    <source>
        <dbReference type="ARBA" id="ARBA00005336"/>
    </source>
</evidence>
<evidence type="ECO:0000256" key="11">
    <source>
        <dbReference type="ARBA" id="ARBA00023295"/>
    </source>
</evidence>
<sequence length="832" mass="89609">MLVLSISRLFASVFSLGTIAAAQTPHDLPLDEGTRRFLEVLPPEKQADILREFGKALAGQVPASPDIIEAQELIWSYGRSPPFYPTPQGKGLGNWSRAYEYASALVSQMTVDEKVSVTSGQTTTTNGCNGMIPGVQRLGFPGICVNDGPSGLHGVEAVNGYAAGVTVAAAWNKELAHARGYHMGLEAKRRGVNNLLGPTVGPLGRTVLGGRNWESFSVDPYLCGVMGAQTVSGMQEHVIATAKHFIANEQETNRNPSMFGMGNASVTSNLDDRTMHELYLWPFQDLVKAGVGSVMCSYNRTNGSHGCQNSYTQNGLLKTELGFQGFVLTDAGALHSGVSSANAGTDATTPFNELWGSNLTEAIANGTMEESRLDDMVTRIVASWFKYSQFEPGTGIPVDVSKPHKVVSSISPESRKTIFQGAVEGIVLVKNYNNTLPLKKPKVLSLFGYDAGVPRINNRDGPYSKWDLGFQSVNVTDGQVLGLTIGVGQVPGAAHLGTLITGGGSASITPAYVNSPYSAFQQRAMQDGTFLYWDFESQDPVYANAGSDACIVFINEFSTEGSERSTLADPWSDQLVKNVASRCPNTIVSIHNAGIRLVDQWIDHPNVTAVLLAHLPGQDSGSSLVEIIYGEQSPSGRLPYTVAKNESDYGELLMPVTADNASNYYTSANFTEGVYIDYRRFDAFNITPRYEFGFGLSYTTFEYSGLDLSLTSAGANASVLPPPGPVTEGGQESLWDTIATVSVDIKNTGAVAASAIPQLYAGMPKAPVKQLRGFEKVFLQPGEVKKVVFSLTRRDLSTWDVNHQNWVLGKGGYNFYVGASSRDLPLMHKLVL</sequence>
<dbReference type="InterPro" id="IPR002772">
    <property type="entry name" value="Glyco_hydro_3_C"/>
</dbReference>
<dbReference type="PANTHER" id="PTHR42715">
    <property type="entry name" value="BETA-GLUCOSIDASE"/>
    <property type="match status" value="1"/>
</dbReference>
<keyword evidence="5" id="KW-0964">Secreted</keyword>
<evidence type="ECO:0000313" key="18">
    <source>
        <dbReference type="Proteomes" id="UP000070720"/>
    </source>
</evidence>
<proteinExistence type="inferred from homology"/>
<accession>A0A0E0RXU5</accession>
<evidence type="ECO:0000313" key="16">
    <source>
        <dbReference type="EMBL" id="CEF76070.1"/>
    </source>
</evidence>
<keyword evidence="10 13" id="KW-0119">Carbohydrate metabolism</keyword>
<dbReference type="EC" id="3.2.1.21" evidence="13"/>
<evidence type="ECO:0000256" key="6">
    <source>
        <dbReference type="ARBA" id="ARBA00022729"/>
    </source>
</evidence>
<dbReference type="SUPFAM" id="SSF52279">
    <property type="entry name" value="Beta-D-glucan exohydrolase, C-terminal domain"/>
    <property type="match status" value="1"/>
</dbReference>
<comment type="pathway">
    <text evidence="3 13">Glycan metabolism; cellulose degradation.</text>
</comment>
<dbReference type="STRING" id="229533.A0A098DC95"/>
<evidence type="ECO:0000256" key="7">
    <source>
        <dbReference type="ARBA" id="ARBA00022801"/>
    </source>
</evidence>
<keyword evidence="6 14" id="KW-0732">Signal</keyword>
<feature type="signal peptide" evidence="14">
    <location>
        <begin position="1"/>
        <end position="21"/>
    </location>
</feature>
<dbReference type="PRINTS" id="PR00133">
    <property type="entry name" value="GLHYDRLASE3"/>
</dbReference>
<feature type="chain" id="PRO_5010018650" description="beta-glucosidase" evidence="14">
    <location>
        <begin position="22"/>
        <end position="832"/>
    </location>
</feature>
<protein>
    <recommendedName>
        <fullName evidence="13">beta-glucosidase</fullName>
        <ecNumber evidence="13">3.2.1.21</ecNumber>
    </recommendedName>
</protein>
<dbReference type="InterPro" id="IPR050288">
    <property type="entry name" value="Cellulose_deg_GH3"/>
</dbReference>
<dbReference type="PANTHER" id="PTHR42715:SF5">
    <property type="entry name" value="BETA-GLUCOSIDASE M-RELATED"/>
    <property type="match status" value="1"/>
</dbReference>
<dbReference type="InterPro" id="IPR036881">
    <property type="entry name" value="Glyco_hydro_3_C_sf"/>
</dbReference>
<dbReference type="Pfam" id="PF01915">
    <property type="entry name" value="Glyco_hydro_3_C"/>
    <property type="match status" value="1"/>
</dbReference>
<dbReference type="Gene3D" id="2.60.40.10">
    <property type="entry name" value="Immunoglobulins"/>
    <property type="match status" value="1"/>
</dbReference>
<gene>
    <name evidence="17" type="primary">FG10615.1</name>
    <name evidence="16" type="ORF">FGRAMPH1_01T08535</name>
</gene>
<dbReference type="Pfam" id="PF14310">
    <property type="entry name" value="Fn3-like"/>
    <property type="match status" value="1"/>
</dbReference>
<dbReference type="Gene3D" id="3.40.50.1700">
    <property type="entry name" value="Glycoside hydrolase family 3 C-terminal domain"/>
    <property type="match status" value="1"/>
</dbReference>
<comment type="subcellular location">
    <subcellularLocation>
        <location evidence="2">Secreted</location>
    </subcellularLocation>
</comment>
<dbReference type="VEuPathDB" id="FungiDB:FGRAMPH1_01G08535"/>
<keyword evidence="18" id="KW-1185">Reference proteome</keyword>
<dbReference type="EnsemblFungi" id="CEF76070">
    <property type="protein sequence ID" value="CEF76070"/>
    <property type="gene ID" value="FGRRES_17402"/>
</dbReference>
<dbReference type="Gene3D" id="3.20.20.300">
    <property type="entry name" value="Glycoside hydrolase, family 3, N-terminal domain"/>
    <property type="match status" value="1"/>
</dbReference>
<dbReference type="Pfam" id="PF00933">
    <property type="entry name" value="Glyco_hydro_3"/>
    <property type="match status" value="1"/>
</dbReference>
<keyword evidence="9" id="KW-0325">Glycoprotein</keyword>
<accession>A0A098DC95</accession>
<reference evidence="17 18" key="1">
    <citation type="journal article" date="2007" name="Science">
        <title>The Fusarium graminearum genome reveals a link between localized polymorphism and pathogen specialization.</title>
        <authorList>
            <person name="Cuomo C.A."/>
            <person name="Gueldener U."/>
            <person name="Xu J.-R."/>
            <person name="Trail F."/>
            <person name="Turgeon B.G."/>
            <person name="Di Pietro A."/>
            <person name="Walton J.D."/>
            <person name="Ma L.-J."/>
            <person name="Baker S.E."/>
            <person name="Rep M."/>
            <person name="Adam G."/>
            <person name="Antoniw J."/>
            <person name="Baldwin T."/>
            <person name="Calvo S.E."/>
            <person name="Chang Y.-L."/>
            <person name="DeCaprio D."/>
            <person name="Gale L.R."/>
            <person name="Gnerre S."/>
            <person name="Goswami R.S."/>
            <person name="Hammond-Kosack K."/>
            <person name="Harris L.J."/>
            <person name="Hilburn K."/>
            <person name="Kennell J.C."/>
            <person name="Kroken S."/>
            <person name="Magnuson J.K."/>
            <person name="Mannhaupt G."/>
            <person name="Mauceli E.W."/>
            <person name="Mewes H.-W."/>
            <person name="Mitterbauer R."/>
            <person name="Muehlbauer G."/>
            <person name="Muensterkoetter M."/>
            <person name="Nelson D."/>
            <person name="O'Donnell K."/>
            <person name="Ouellet T."/>
            <person name="Qi W."/>
            <person name="Quesneville H."/>
            <person name="Roncero M.I.G."/>
            <person name="Seong K.-Y."/>
            <person name="Tetko I.V."/>
            <person name="Urban M."/>
            <person name="Waalwijk C."/>
            <person name="Ward T.J."/>
            <person name="Yao J."/>
            <person name="Birren B.W."/>
            <person name="Kistler H.C."/>
        </authorList>
    </citation>
    <scope>NUCLEOTIDE SEQUENCE [LARGE SCALE GENOMIC DNA]</scope>
    <source>
        <strain evidence="18">ATCC MYA-4620 / CBS 123657 / FGSC 9075 / NRRL 31084 / PH-1</strain>
        <strain evidence="17">PH-1 / ATCC MYA-4620 / FGSC 9075 / NRRL 31084</strain>
    </source>
</reference>
<dbReference type="FunFam" id="3.20.20.300:FF:000002">
    <property type="entry name" value="Probable beta-glucosidase"/>
    <property type="match status" value="1"/>
</dbReference>
<reference evidence="17" key="4">
    <citation type="submission" date="2017-01" db="UniProtKB">
        <authorList>
            <consortium name="EnsemblFungi"/>
        </authorList>
    </citation>
    <scope>IDENTIFICATION</scope>
    <source>
        <strain evidence="17">PH-1 / ATCC MYA-4620 / FGSC 9075 / NRRL 31084</strain>
    </source>
</reference>
<evidence type="ECO:0000313" key="17">
    <source>
        <dbReference type="EnsemblFungi" id="CEF76070"/>
    </source>
</evidence>
<reference evidence="16 18" key="3">
    <citation type="journal article" date="2015" name="BMC Genomics">
        <title>The completed genome sequence of the pathogenic ascomycete fungus Fusarium graminearum.</title>
        <authorList>
            <person name="King R."/>
            <person name="Urban M."/>
            <person name="Hammond-Kosack M.C."/>
            <person name="Hassani-Pak K."/>
            <person name="Hammond-Kosack K.E."/>
        </authorList>
    </citation>
    <scope>NUCLEOTIDE SEQUENCE [LARGE SCALE GENOMIC DNA]</scope>
    <source>
        <strain evidence="18">ATCC MYA-4620 / CBS 123657 / FGSC 9075 / NRRL 31084 / PH-1</strain>
        <strain evidence="16">PH-1</strain>
    </source>
</reference>
<reference evidence="17 18" key="2">
    <citation type="journal article" date="2010" name="Nature">
        <title>Comparative genomics reveals mobile pathogenicity chromosomes in Fusarium.</title>
        <authorList>
            <person name="Ma L.J."/>
            <person name="van der Does H.C."/>
            <person name="Borkovich K.A."/>
            <person name="Coleman J.J."/>
            <person name="Daboussi M.J."/>
            <person name="Di Pietro A."/>
            <person name="Dufresne M."/>
            <person name="Freitag M."/>
            <person name="Grabherr M."/>
            <person name="Henrissat B."/>
            <person name="Houterman P.M."/>
            <person name="Kang S."/>
            <person name="Shim W.B."/>
            <person name="Woloshuk C."/>
            <person name="Xie X."/>
            <person name="Xu J.R."/>
            <person name="Antoniw J."/>
            <person name="Baker S.E."/>
            <person name="Bluhm B.H."/>
            <person name="Breakspear A."/>
            <person name="Brown D.W."/>
            <person name="Butchko R.A."/>
            <person name="Chapman S."/>
            <person name="Coulson R."/>
            <person name="Coutinho P.M."/>
            <person name="Danchin E.G."/>
            <person name="Diener A."/>
            <person name="Gale L.R."/>
            <person name="Gardiner D.M."/>
            <person name="Goff S."/>
            <person name="Hammond-Kosack K.E."/>
            <person name="Hilburn K."/>
            <person name="Hua-Van A."/>
            <person name="Jonkers W."/>
            <person name="Kazan K."/>
            <person name="Kodira C.D."/>
            <person name="Koehrsen M."/>
            <person name="Kumar L."/>
            <person name="Lee Y.H."/>
            <person name="Li L."/>
            <person name="Manners J.M."/>
            <person name="Miranda-Saavedra D."/>
            <person name="Mukherjee M."/>
            <person name="Park G."/>
            <person name="Park J."/>
            <person name="Park S.Y."/>
            <person name="Proctor R.H."/>
            <person name="Regev A."/>
            <person name="Ruiz-Roldan M.C."/>
            <person name="Sain D."/>
            <person name="Sakthikumar S."/>
            <person name="Sykes S."/>
            <person name="Schwartz D.C."/>
            <person name="Turgeon B.G."/>
            <person name="Wapinski I."/>
            <person name="Yoder O."/>
            <person name="Young S."/>
            <person name="Zeng Q."/>
            <person name="Zhou S."/>
            <person name="Galagan J."/>
            <person name="Cuomo C.A."/>
            <person name="Kistler H.C."/>
            <person name="Rep M."/>
        </authorList>
    </citation>
    <scope>GENOME REANNOTATION</scope>
    <source>
        <strain evidence="18">ATCC MYA-4620 / CBS 123657 / FGSC 9075 / NRRL 31084 / PH-1</strain>
        <strain evidence="17">PH-1 / ATCC MYA-4620 / FGSC 9075 / NRRL 31084</strain>
    </source>
</reference>
<keyword evidence="12 13" id="KW-0624">Polysaccharide degradation</keyword>
<evidence type="ECO:0000256" key="2">
    <source>
        <dbReference type="ARBA" id="ARBA00004613"/>
    </source>
</evidence>
<dbReference type="eggNOG" id="ENOG502QR4D">
    <property type="taxonomic scope" value="Eukaryota"/>
</dbReference>
<keyword evidence="11 13" id="KW-0326">Glycosidase</keyword>
<dbReference type="InterPro" id="IPR019800">
    <property type="entry name" value="Glyco_hydro_3_AS"/>
</dbReference>
<dbReference type="InParanoid" id="A0A098DC95"/>
<dbReference type="FunFam" id="2.60.40.10:FF:000757">
    <property type="entry name" value="Beta-glucosidase G"/>
    <property type="match status" value="1"/>
</dbReference>
<dbReference type="GO" id="GO:0008422">
    <property type="term" value="F:beta-glucosidase activity"/>
    <property type="evidence" value="ECO:0007669"/>
    <property type="project" value="UniProtKB-EC"/>
</dbReference>
<dbReference type="EMBL" id="HG970332">
    <property type="protein sequence ID" value="CEF76070.1"/>
    <property type="molecule type" value="Genomic_DNA"/>
</dbReference>
<dbReference type="GO" id="GO:0005576">
    <property type="term" value="C:extracellular region"/>
    <property type="evidence" value="ECO:0007669"/>
    <property type="project" value="UniProtKB-SubCell"/>
</dbReference>
<dbReference type="InterPro" id="IPR017853">
    <property type="entry name" value="GH"/>
</dbReference>
<evidence type="ECO:0000256" key="12">
    <source>
        <dbReference type="ARBA" id="ARBA00023326"/>
    </source>
</evidence>
<comment type="similarity">
    <text evidence="4 13">Belongs to the glycosyl hydrolase 3 family.</text>
</comment>
<evidence type="ECO:0000259" key="15">
    <source>
        <dbReference type="SMART" id="SM01217"/>
    </source>
</evidence>
<keyword evidence="7 13" id="KW-0378">Hydrolase</keyword>
<dbReference type="SMART" id="SM01217">
    <property type="entry name" value="Fn3_like"/>
    <property type="match status" value="1"/>
</dbReference>
<dbReference type="PROSITE" id="PS00775">
    <property type="entry name" value="GLYCOSYL_HYDROL_F3"/>
    <property type="match status" value="1"/>
</dbReference>
<dbReference type="AlphaFoldDB" id="A0A098DC95"/>
<evidence type="ECO:0000256" key="8">
    <source>
        <dbReference type="ARBA" id="ARBA00023001"/>
    </source>
</evidence>
<evidence type="ECO:0000256" key="14">
    <source>
        <dbReference type="SAM" id="SignalP"/>
    </source>
</evidence>
<organism evidence="16 18">
    <name type="scientific">Gibberella zeae (strain ATCC MYA-4620 / CBS 123657 / FGSC 9075 / NRRL 31084 / PH-1)</name>
    <name type="common">Wheat head blight fungus</name>
    <name type="synonym">Fusarium graminearum</name>
    <dbReference type="NCBI Taxonomy" id="229533"/>
    <lineage>
        <taxon>Eukaryota</taxon>
        <taxon>Fungi</taxon>
        <taxon>Dikarya</taxon>
        <taxon>Ascomycota</taxon>
        <taxon>Pezizomycotina</taxon>
        <taxon>Sordariomycetes</taxon>
        <taxon>Hypocreomycetidae</taxon>
        <taxon>Hypocreales</taxon>
        <taxon>Nectriaceae</taxon>
        <taxon>Fusarium</taxon>
    </lineage>
</organism>
<dbReference type="InterPro" id="IPR036962">
    <property type="entry name" value="Glyco_hydro_3_N_sf"/>
</dbReference>
<dbReference type="SUPFAM" id="SSF51445">
    <property type="entry name" value="(Trans)glycosidases"/>
    <property type="match status" value="1"/>
</dbReference>
<evidence type="ECO:0000256" key="3">
    <source>
        <dbReference type="ARBA" id="ARBA00004987"/>
    </source>
</evidence>
<dbReference type="InterPro" id="IPR001764">
    <property type="entry name" value="Glyco_hydro_3_N"/>
</dbReference>
<comment type="catalytic activity">
    <reaction evidence="1 13">
        <text>Hydrolysis of terminal, non-reducing beta-D-glucosyl residues with release of beta-D-glucose.</text>
        <dbReference type="EC" id="3.2.1.21"/>
    </reaction>
</comment>
<dbReference type="UniPathway" id="UPA00696"/>
<evidence type="ECO:0000256" key="5">
    <source>
        <dbReference type="ARBA" id="ARBA00022525"/>
    </source>
</evidence>
<keyword evidence="8" id="KW-0136">Cellulose degradation</keyword>
<name>A0A098DC95_GIBZE</name>
<evidence type="ECO:0000256" key="10">
    <source>
        <dbReference type="ARBA" id="ARBA00023277"/>
    </source>
</evidence>
<evidence type="ECO:0000256" key="1">
    <source>
        <dbReference type="ARBA" id="ARBA00000448"/>
    </source>
</evidence>
<dbReference type="GO" id="GO:0030245">
    <property type="term" value="P:cellulose catabolic process"/>
    <property type="evidence" value="ECO:0007669"/>
    <property type="project" value="UniProtKB-UniPathway"/>
</dbReference>
<dbReference type="InterPro" id="IPR013783">
    <property type="entry name" value="Ig-like_fold"/>
</dbReference>
<feature type="domain" description="Fibronectin type III-like" evidence="15">
    <location>
        <begin position="755"/>
        <end position="821"/>
    </location>
</feature>
<dbReference type="InterPro" id="IPR026891">
    <property type="entry name" value="Fn3-like"/>
</dbReference>
<dbReference type="Proteomes" id="UP000070720">
    <property type="component" value="Chromosome 1"/>
</dbReference>